<dbReference type="InterPro" id="IPR011712">
    <property type="entry name" value="Sig_transdc_His_kin_sub3_dim/P"/>
</dbReference>
<evidence type="ECO:0000256" key="8">
    <source>
        <dbReference type="ARBA" id="ARBA00023012"/>
    </source>
</evidence>
<keyword evidence="8" id="KW-0902">Two-component regulatory system</keyword>
<dbReference type="InterPro" id="IPR003594">
    <property type="entry name" value="HATPase_dom"/>
</dbReference>
<dbReference type="Gene3D" id="3.30.565.10">
    <property type="entry name" value="Histidine kinase-like ATPase, C-terminal domain"/>
    <property type="match status" value="1"/>
</dbReference>
<evidence type="ECO:0000313" key="12">
    <source>
        <dbReference type="EMBL" id="MFC5152212.1"/>
    </source>
</evidence>
<feature type="transmembrane region" description="Helical" evidence="9">
    <location>
        <begin position="137"/>
        <end position="155"/>
    </location>
</feature>
<dbReference type="RefSeq" id="WP_344477555.1">
    <property type="nucleotide sequence ID" value="NZ_BAAASB010000008.1"/>
</dbReference>
<sequence>MIIPGPRGRRAATTGLGAVFLAAIVTQAFAVAQSWGSGYWIPGAVAASAVGALALVRHQWRSRTAAAGLGVAGLVVVAGLLPGVRLPAEPGPAMTLALAVLIGSSVRALPVARAGALAGAGLLVIAGQFAARPASAVAVITAAGWVLAVAAGLSLRAHDGRARATVERVRRDERLDLARELHDIVAHHITGMLIQAQAAQIVARRDPHRVADSLAEIETAGSEAMAAMRRVVSLLRDTDDTPPAPPGPDRLSALVEHFGRQGPRVSLTVPDGDARWPPEVTSTVYRVVQEALTNVLRHARHARSVEVAVGRTAGGVTVEVTDDAPPNSARPHQRGGYGLIGMRERVTTLGGSLDAGPVPGGGWSVRATLPVPAREPG</sequence>
<dbReference type="Pfam" id="PF07730">
    <property type="entry name" value="HisKA_3"/>
    <property type="match status" value="1"/>
</dbReference>
<evidence type="ECO:0000256" key="2">
    <source>
        <dbReference type="ARBA" id="ARBA00012438"/>
    </source>
</evidence>
<keyword evidence="9" id="KW-1133">Transmembrane helix</keyword>
<keyword evidence="13" id="KW-1185">Reference proteome</keyword>
<feature type="domain" description="Signal transduction histidine kinase subgroup 3 dimerisation and phosphoacceptor" evidence="11">
    <location>
        <begin position="173"/>
        <end position="239"/>
    </location>
</feature>
<dbReference type="EMBL" id="JBHSKP010000005">
    <property type="protein sequence ID" value="MFC5152212.1"/>
    <property type="molecule type" value="Genomic_DNA"/>
</dbReference>
<evidence type="ECO:0000259" key="10">
    <source>
        <dbReference type="Pfam" id="PF02518"/>
    </source>
</evidence>
<keyword evidence="4" id="KW-0808">Transferase</keyword>
<keyword evidence="7" id="KW-0067">ATP-binding</keyword>
<evidence type="ECO:0000256" key="5">
    <source>
        <dbReference type="ARBA" id="ARBA00022741"/>
    </source>
</evidence>
<comment type="catalytic activity">
    <reaction evidence="1">
        <text>ATP + protein L-histidine = ADP + protein N-phospho-L-histidine.</text>
        <dbReference type="EC" id="2.7.13.3"/>
    </reaction>
</comment>
<evidence type="ECO:0000256" key="4">
    <source>
        <dbReference type="ARBA" id="ARBA00022679"/>
    </source>
</evidence>
<reference evidence="13" key="1">
    <citation type="journal article" date="2019" name="Int. J. Syst. Evol. Microbiol.">
        <title>The Global Catalogue of Microorganisms (GCM) 10K type strain sequencing project: providing services to taxonomists for standard genome sequencing and annotation.</title>
        <authorList>
            <consortium name="The Broad Institute Genomics Platform"/>
            <consortium name="The Broad Institute Genome Sequencing Center for Infectious Disease"/>
            <person name="Wu L."/>
            <person name="Ma J."/>
        </authorList>
    </citation>
    <scope>NUCLEOTIDE SEQUENCE [LARGE SCALE GENOMIC DNA]</scope>
    <source>
        <strain evidence="13">PCU 266</strain>
    </source>
</reference>
<dbReference type="Pfam" id="PF02518">
    <property type="entry name" value="HATPase_c"/>
    <property type="match status" value="1"/>
</dbReference>
<dbReference type="Gene3D" id="1.20.5.1930">
    <property type="match status" value="1"/>
</dbReference>
<dbReference type="GO" id="GO:0016301">
    <property type="term" value="F:kinase activity"/>
    <property type="evidence" value="ECO:0007669"/>
    <property type="project" value="UniProtKB-KW"/>
</dbReference>
<protein>
    <recommendedName>
        <fullName evidence="2">histidine kinase</fullName>
        <ecNumber evidence="2">2.7.13.3</ecNumber>
    </recommendedName>
</protein>
<name>A0ABW0AFE7_9ACTN</name>
<dbReference type="InterPro" id="IPR036890">
    <property type="entry name" value="HATPase_C_sf"/>
</dbReference>
<feature type="transmembrane region" description="Helical" evidence="9">
    <location>
        <begin position="40"/>
        <end position="57"/>
    </location>
</feature>
<evidence type="ECO:0000256" key="3">
    <source>
        <dbReference type="ARBA" id="ARBA00022553"/>
    </source>
</evidence>
<keyword evidence="3" id="KW-0597">Phosphoprotein</keyword>
<evidence type="ECO:0000256" key="1">
    <source>
        <dbReference type="ARBA" id="ARBA00000085"/>
    </source>
</evidence>
<dbReference type="EC" id="2.7.13.3" evidence="2"/>
<keyword evidence="6 12" id="KW-0418">Kinase</keyword>
<organism evidence="12 13">
    <name type="scientific">Streptomyces amakusaensis</name>
    <dbReference type="NCBI Taxonomy" id="67271"/>
    <lineage>
        <taxon>Bacteria</taxon>
        <taxon>Bacillati</taxon>
        <taxon>Actinomycetota</taxon>
        <taxon>Actinomycetes</taxon>
        <taxon>Kitasatosporales</taxon>
        <taxon>Streptomycetaceae</taxon>
        <taxon>Streptomyces</taxon>
    </lineage>
</organism>
<dbReference type="CDD" id="cd16917">
    <property type="entry name" value="HATPase_UhpB-NarQ-NarX-like"/>
    <property type="match status" value="1"/>
</dbReference>
<dbReference type="InterPro" id="IPR050482">
    <property type="entry name" value="Sensor_HK_TwoCompSys"/>
</dbReference>
<feature type="domain" description="Histidine kinase/HSP90-like ATPase" evidence="10">
    <location>
        <begin position="282"/>
        <end position="372"/>
    </location>
</feature>
<dbReference type="PANTHER" id="PTHR24421:SF10">
    <property type="entry name" value="NITRATE_NITRITE SENSOR PROTEIN NARQ"/>
    <property type="match status" value="1"/>
</dbReference>
<dbReference type="PANTHER" id="PTHR24421">
    <property type="entry name" value="NITRATE/NITRITE SENSOR PROTEIN NARX-RELATED"/>
    <property type="match status" value="1"/>
</dbReference>
<evidence type="ECO:0000256" key="6">
    <source>
        <dbReference type="ARBA" id="ARBA00022777"/>
    </source>
</evidence>
<evidence type="ECO:0000313" key="13">
    <source>
        <dbReference type="Proteomes" id="UP001596160"/>
    </source>
</evidence>
<dbReference type="Proteomes" id="UP001596160">
    <property type="component" value="Unassembled WGS sequence"/>
</dbReference>
<keyword evidence="9" id="KW-0472">Membrane</keyword>
<dbReference type="SUPFAM" id="SSF55874">
    <property type="entry name" value="ATPase domain of HSP90 chaperone/DNA topoisomerase II/histidine kinase"/>
    <property type="match status" value="1"/>
</dbReference>
<evidence type="ECO:0000256" key="9">
    <source>
        <dbReference type="SAM" id="Phobius"/>
    </source>
</evidence>
<feature type="transmembrane region" description="Helical" evidence="9">
    <location>
        <begin position="64"/>
        <end position="84"/>
    </location>
</feature>
<gene>
    <name evidence="12" type="ORF">ACFPRH_10750</name>
</gene>
<accession>A0ABW0AFE7</accession>
<evidence type="ECO:0000259" key="11">
    <source>
        <dbReference type="Pfam" id="PF07730"/>
    </source>
</evidence>
<keyword evidence="5" id="KW-0547">Nucleotide-binding</keyword>
<evidence type="ECO:0000256" key="7">
    <source>
        <dbReference type="ARBA" id="ARBA00022840"/>
    </source>
</evidence>
<keyword evidence="9" id="KW-0812">Transmembrane</keyword>
<proteinExistence type="predicted"/>
<comment type="caution">
    <text evidence="12">The sequence shown here is derived from an EMBL/GenBank/DDBJ whole genome shotgun (WGS) entry which is preliminary data.</text>
</comment>